<dbReference type="AlphaFoldDB" id="A0AAD4CR60"/>
<keyword evidence="8" id="KW-1185">Reference proteome</keyword>
<name>A0AAD4CR60_ASPNN</name>
<dbReference type="Pfam" id="PF13520">
    <property type="entry name" value="AA_permease_2"/>
    <property type="match status" value="1"/>
</dbReference>
<evidence type="ECO:0000256" key="4">
    <source>
        <dbReference type="ARBA" id="ARBA00022989"/>
    </source>
</evidence>
<evidence type="ECO:0000256" key="6">
    <source>
        <dbReference type="SAM" id="Phobius"/>
    </source>
</evidence>
<evidence type="ECO:0000256" key="2">
    <source>
        <dbReference type="ARBA" id="ARBA00022448"/>
    </source>
</evidence>
<accession>A0AAD4CR60</accession>
<dbReference type="PROSITE" id="PS00218">
    <property type="entry name" value="AMINO_ACID_PERMEASE_1"/>
    <property type="match status" value="1"/>
</dbReference>
<feature type="transmembrane region" description="Helical" evidence="6">
    <location>
        <begin position="185"/>
        <end position="202"/>
    </location>
</feature>
<feature type="transmembrane region" description="Helical" evidence="6">
    <location>
        <begin position="420"/>
        <end position="443"/>
    </location>
</feature>
<feature type="transmembrane region" description="Helical" evidence="6">
    <location>
        <begin position="154"/>
        <end position="173"/>
    </location>
</feature>
<dbReference type="EMBL" id="VCAU01000023">
    <property type="protein sequence ID" value="KAF9890903.1"/>
    <property type="molecule type" value="Genomic_DNA"/>
</dbReference>
<feature type="transmembrane region" description="Helical" evidence="6">
    <location>
        <begin position="112"/>
        <end position="134"/>
    </location>
</feature>
<protein>
    <recommendedName>
        <fullName evidence="9">GABA permease</fullName>
    </recommendedName>
</protein>
<evidence type="ECO:0008006" key="9">
    <source>
        <dbReference type="Google" id="ProtNLM"/>
    </source>
</evidence>
<feature type="transmembrane region" description="Helical" evidence="6">
    <location>
        <begin position="66"/>
        <end position="84"/>
    </location>
</feature>
<dbReference type="GO" id="GO:0016020">
    <property type="term" value="C:membrane"/>
    <property type="evidence" value="ECO:0007669"/>
    <property type="project" value="UniProtKB-SubCell"/>
</dbReference>
<dbReference type="GO" id="GO:0006865">
    <property type="term" value="P:amino acid transport"/>
    <property type="evidence" value="ECO:0007669"/>
    <property type="project" value="InterPro"/>
</dbReference>
<gene>
    <name evidence="7" type="ORF">FE257_005479</name>
</gene>
<feature type="transmembrane region" description="Helical" evidence="6">
    <location>
        <begin position="208"/>
        <end position="231"/>
    </location>
</feature>
<evidence type="ECO:0000313" key="8">
    <source>
        <dbReference type="Proteomes" id="UP001194746"/>
    </source>
</evidence>
<evidence type="ECO:0000256" key="3">
    <source>
        <dbReference type="ARBA" id="ARBA00022692"/>
    </source>
</evidence>
<dbReference type="InterPro" id="IPR004840">
    <property type="entry name" value="Amino_acid_permease_CS"/>
</dbReference>
<dbReference type="InterPro" id="IPR002293">
    <property type="entry name" value="AA/rel_permease1"/>
</dbReference>
<sequence length="516" mass="55958">MPSQHVFETATDEDLTLEKLGYHQKFKRSYSLLDMIGFSFSIVTCWTALSGVFIVGVNAGGPPVMIFGWIGVCVVTMAIALSMAEMCSKWPVAGGQYSWVALLAPPRISRPLSYITGWFMLTGILAMGAVNNFITSNFILGQANLVFPSFTIERWHTVLVAWLVALVALGVNLSAPHLLNRLTRFILFWNIGSFVIPASFVFQDFQNFTGWGSSMAVIIGILQSFFGMCCYDAASHMTEEMTHASRDAPRAIIMSVGLGAVTGLVFLIALCFCIGNIDETAASSTGVPVIQIFYDSTHSKVGACFLASLMTVICLFASISLLTEGSRSLYAFARDHGLPFSRTLATVHKKRKVPVYAILVSIIVQIALSAIYFGTVTGFETVISIATTGFYVSYSLPLLSRLLGYVSGHMTTSFDSPYSLPIPISLALNAVGLVFLLFASITFNFPSDYPVTHESMNYTSAAIGVIGLLSLVTWATTGRKRFTGPLDVRGLLVDGVSPEVEADFNCSPSNMTEKVK</sequence>
<comment type="caution">
    <text evidence="7">The sequence shown here is derived from an EMBL/GenBank/DDBJ whole genome shotgun (WGS) entry which is preliminary data.</text>
</comment>
<organism evidence="7 8">
    <name type="scientific">Aspergillus nanangensis</name>
    <dbReference type="NCBI Taxonomy" id="2582783"/>
    <lineage>
        <taxon>Eukaryota</taxon>
        <taxon>Fungi</taxon>
        <taxon>Dikarya</taxon>
        <taxon>Ascomycota</taxon>
        <taxon>Pezizomycotina</taxon>
        <taxon>Eurotiomycetes</taxon>
        <taxon>Eurotiomycetidae</taxon>
        <taxon>Eurotiales</taxon>
        <taxon>Aspergillaceae</taxon>
        <taxon>Aspergillus</taxon>
        <taxon>Aspergillus subgen. Circumdati</taxon>
    </lineage>
</organism>
<evidence type="ECO:0000256" key="1">
    <source>
        <dbReference type="ARBA" id="ARBA00004141"/>
    </source>
</evidence>
<evidence type="ECO:0000313" key="7">
    <source>
        <dbReference type="EMBL" id="KAF9890903.1"/>
    </source>
</evidence>
<proteinExistence type="predicted"/>
<feature type="transmembrane region" description="Helical" evidence="6">
    <location>
        <begin position="297"/>
        <end position="322"/>
    </location>
</feature>
<dbReference type="Proteomes" id="UP001194746">
    <property type="component" value="Unassembled WGS sequence"/>
</dbReference>
<dbReference type="PIRSF" id="PIRSF006060">
    <property type="entry name" value="AA_transporter"/>
    <property type="match status" value="1"/>
</dbReference>
<feature type="transmembrane region" description="Helical" evidence="6">
    <location>
        <begin position="455"/>
        <end position="475"/>
    </location>
</feature>
<dbReference type="PANTHER" id="PTHR45649">
    <property type="entry name" value="AMINO-ACID PERMEASE BAT1"/>
    <property type="match status" value="1"/>
</dbReference>
<keyword evidence="2" id="KW-0813">Transport</keyword>
<evidence type="ECO:0000256" key="5">
    <source>
        <dbReference type="ARBA" id="ARBA00023136"/>
    </source>
</evidence>
<comment type="subcellular location">
    <subcellularLocation>
        <location evidence="1">Membrane</location>
        <topology evidence="1">Multi-pass membrane protein</topology>
    </subcellularLocation>
</comment>
<keyword evidence="4 6" id="KW-1133">Transmembrane helix</keyword>
<dbReference type="Gene3D" id="1.20.1740.10">
    <property type="entry name" value="Amino acid/polyamine transporter I"/>
    <property type="match status" value="1"/>
</dbReference>
<dbReference type="GO" id="GO:0022857">
    <property type="term" value="F:transmembrane transporter activity"/>
    <property type="evidence" value="ECO:0007669"/>
    <property type="project" value="InterPro"/>
</dbReference>
<feature type="transmembrane region" description="Helical" evidence="6">
    <location>
        <begin position="353"/>
        <end position="375"/>
    </location>
</feature>
<reference evidence="7" key="2">
    <citation type="submission" date="2020-02" db="EMBL/GenBank/DDBJ databases">
        <authorList>
            <person name="Gilchrist C.L.M."/>
            <person name="Chooi Y.-H."/>
        </authorList>
    </citation>
    <scope>NUCLEOTIDE SEQUENCE</scope>
    <source>
        <strain evidence="7">MST-FP2251</strain>
    </source>
</reference>
<feature type="transmembrane region" description="Helical" evidence="6">
    <location>
        <begin position="381"/>
        <end position="399"/>
    </location>
</feature>
<keyword evidence="5 6" id="KW-0472">Membrane</keyword>
<keyword evidence="3 6" id="KW-0812">Transmembrane</keyword>
<feature type="transmembrane region" description="Helical" evidence="6">
    <location>
        <begin position="252"/>
        <end position="277"/>
    </location>
</feature>
<dbReference type="PANTHER" id="PTHR45649:SF8">
    <property type="entry name" value="PERMEASE, PUTATIVE-RELATED"/>
    <property type="match status" value="1"/>
</dbReference>
<feature type="transmembrane region" description="Helical" evidence="6">
    <location>
        <begin position="32"/>
        <end position="54"/>
    </location>
</feature>
<reference evidence="7" key="1">
    <citation type="journal article" date="2019" name="Beilstein J. Org. Chem.">
        <title>Nanangenines: drimane sesquiterpenoids as the dominant metabolite cohort of a novel Australian fungus, Aspergillus nanangensis.</title>
        <authorList>
            <person name="Lacey H.J."/>
            <person name="Gilchrist C.L.M."/>
            <person name="Crombie A."/>
            <person name="Kalaitzis J.A."/>
            <person name="Vuong D."/>
            <person name="Rutledge P.J."/>
            <person name="Turner P."/>
            <person name="Pitt J.I."/>
            <person name="Lacey E."/>
            <person name="Chooi Y.H."/>
            <person name="Piggott A.M."/>
        </authorList>
    </citation>
    <scope>NUCLEOTIDE SEQUENCE</scope>
    <source>
        <strain evidence="7">MST-FP2251</strain>
    </source>
</reference>